<comment type="subunit">
    <text evidence="10">Homopentamer.</text>
</comment>
<keyword evidence="9 10" id="KW-0407">Ion channel</keyword>
<keyword evidence="6 10" id="KW-1133">Transmembrane helix</keyword>
<keyword evidence="5 10" id="KW-0812">Transmembrane</keyword>
<evidence type="ECO:0000256" key="8">
    <source>
        <dbReference type="ARBA" id="ARBA00023136"/>
    </source>
</evidence>
<dbReference type="PANTHER" id="PTHR30266:SF2">
    <property type="entry name" value="LARGE-CONDUCTANCE MECHANOSENSITIVE CHANNEL"/>
    <property type="match status" value="1"/>
</dbReference>
<dbReference type="InterPro" id="IPR036019">
    <property type="entry name" value="MscL_channel"/>
</dbReference>
<comment type="similarity">
    <text evidence="2 10">Belongs to the MscL family.</text>
</comment>
<keyword evidence="8 10" id="KW-0472">Membrane</keyword>
<evidence type="ECO:0000256" key="3">
    <source>
        <dbReference type="ARBA" id="ARBA00022448"/>
    </source>
</evidence>
<sequence>MPAGLEKPVRRFGCAFLKISLYYPQNYPQTYRRTFMSIASEFKQFIMRGNVIDLAVGMVVGTAFSGIVKSLVDDVIMPPIGLLIGGVDFSNLFITLKDGAQAAPEGGYASLAAAQAAGAVTLNIGLFINAIISFLIIAAAIFTVIKALNAMKKAEATAAAEEAPAEPSEEVLLLREIRDSLNKK</sequence>
<dbReference type="PANTHER" id="PTHR30266">
    <property type="entry name" value="MECHANOSENSITIVE CHANNEL MSCL"/>
    <property type="match status" value="1"/>
</dbReference>
<evidence type="ECO:0000256" key="4">
    <source>
        <dbReference type="ARBA" id="ARBA00022475"/>
    </source>
</evidence>
<keyword evidence="7 10" id="KW-0406">Ion transport</keyword>
<evidence type="ECO:0000313" key="12">
    <source>
        <dbReference type="Proteomes" id="UP000031390"/>
    </source>
</evidence>
<dbReference type="PRINTS" id="PR01264">
    <property type="entry name" value="MECHCHANNEL"/>
</dbReference>
<evidence type="ECO:0000256" key="7">
    <source>
        <dbReference type="ARBA" id="ARBA00023065"/>
    </source>
</evidence>
<dbReference type="GO" id="GO:0005886">
    <property type="term" value="C:plasma membrane"/>
    <property type="evidence" value="ECO:0007669"/>
    <property type="project" value="UniProtKB-SubCell"/>
</dbReference>
<comment type="caution">
    <text evidence="11">The sequence shown here is derived from an EMBL/GenBank/DDBJ whole genome shotgun (WGS) entry which is preliminary data.</text>
</comment>
<reference evidence="11 12" key="1">
    <citation type="submission" date="2014-12" db="EMBL/GenBank/DDBJ databases">
        <title>Genome sequence of Morococcus cerebrosus.</title>
        <authorList>
            <person name="Shin S.-K."/>
            <person name="Yi H."/>
        </authorList>
    </citation>
    <scope>NUCLEOTIDE SEQUENCE [LARGE SCALE GENOMIC DNA]</scope>
    <source>
        <strain evidence="11 12">CIP 81.93</strain>
    </source>
</reference>
<keyword evidence="4 10" id="KW-1003">Cell membrane</keyword>
<dbReference type="NCBIfam" id="NF001843">
    <property type="entry name" value="PRK00567.1-4"/>
    <property type="match status" value="1"/>
</dbReference>
<dbReference type="NCBIfam" id="NF010557">
    <property type="entry name" value="PRK13952.1"/>
    <property type="match status" value="1"/>
</dbReference>
<dbReference type="InterPro" id="IPR037673">
    <property type="entry name" value="MSC/AndL"/>
</dbReference>
<dbReference type="PROSITE" id="PS01327">
    <property type="entry name" value="MSCL"/>
    <property type="match status" value="1"/>
</dbReference>
<keyword evidence="3 10" id="KW-0813">Transport</keyword>
<dbReference type="InterPro" id="IPR019823">
    <property type="entry name" value="Mechanosensitive_channel_CS"/>
</dbReference>
<comment type="subcellular location">
    <subcellularLocation>
        <location evidence="10">Cell inner membrane</location>
        <topology evidence="10">Multi-pass membrane protein</topology>
    </subcellularLocation>
    <subcellularLocation>
        <location evidence="1">Cell membrane</location>
        <topology evidence="1">Multi-pass membrane protein</topology>
    </subcellularLocation>
</comment>
<evidence type="ECO:0000256" key="9">
    <source>
        <dbReference type="ARBA" id="ARBA00023303"/>
    </source>
</evidence>
<evidence type="ECO:0000256" key="1">
    <source>
        <dbReference type="ARBA" id="ARBA00004651"/>
    </source>
</evidence>
<dbReference type="Gene3D" id="1.10.1200.120">
    <property type="entry name" value="Large-conductance mechanosensitive channel, MscL, domain 1"/>
    <property type="match status" value="1"/>
</dbReference>
<dbReference type="PATRIC" id="fig|1056807.3.peg.2587"/>
<dbReference type="HAMAP" id="MF_00115">
    <property type="entry name" value="MscL"/>
    <property type="match status" value="1"/>
</dbReference>
<dbReference type="AlphaFoldDB" id="A0A0C1GGR9"/>
<protein>
    <recommendedName>
        <fullName evidence="10">Large-conductance mechanosensitive channel</fullName>
    </recommendedName>
</protein>
<dbReference type="Pfam" id="PF01741">
    <property type="entry name" value="MscL"/>
    <property type="match status" value="1"/>
</dbReference>
<dbReference type="InterPro" id="IPR001185">
    <property type="entry name" value="MS_channel"/>
</dbReference>
<dbReference type="SUPFAM" id="SSF81330">
    <property type="entry name" value="Gated mechanosensitive channel"/>
    <property type="match status" value="1"/>
</dbReference>
<evidence type="ECO:0000313" key="11">
    <source>
        <dbReference type="EMBL" id="KIC05855.1"/>
    </source>
</evidence>
<evidence type="ECO:0000256" key="10">
    <source>
        <dbReference type="HAMAP-Rule" id="MF_00115"/>
    </source>
</evidence>
<feature type="transmembrane region" description="Helical" evidence="10">
    <location>
        <begin position="51"/>
        <end position="72"/>
    </location>
</feature>
<evidence type="ECO:0000256" key="6">
    <source>
        <dbReference type="ARBA" id="ARBA00022989"/>
    </source>
</evidence>
<evidence type="ECO:0000256" key="5">
    <source>
        <dbReference type="ARBA" id="ARBA00022692"/>
    </source>
</evidence>
<keyword evidence="10" id="KW-0997">Cell inner membrane</keyword>
<dbReference type="GO" id="GO:0008381">
    <property type="term" value="F:mechanosensitive monoatomic ion channel activity"/>
    <property type="evidence" value="ECO:0007669"/>
    <property type="project" value="UniProtKB-UniRule"/>
</dbReference>
<dbReference type="EMBL" id="JUFZ01000148">
    <property type="protein sequence ID" value="KIC05855.1"/>
    <property type="molecule type" value="Genomic_DNA"/>
</dbReference>
<dbReference type="Proteomes" id="UP000031390">
    <property type="component" value="Unassembled WGS sequence"/>
</dbReference>
<organism evidence="11 12">
    <name type="scientific">Morococcus cerebrosus</name>
    <dbReference type="NCBI Taxonomy" id="1056807"/>
    <lineage>
        <taxon>Bacteria</taxon>
        <taxon>Pseudomonadati</taxon>
        <taxon>Pseudomonadota</taxon>
        <taxon>Betaproteobacteria</taxon>
        <taxon>Neisseriales</taxon>
        <taxon>Neisseriaceae</taxon>
        <taxon>Morococcus</taxon>
    </lineage>
</organism>
<feature type="transmembrane region" description="Helical" evidence="10">
    <location>
        <begin position="124"/>
        <end position="145"/>
    </location>
</feature>
<evidence type="ECO:0000256" key="2">
    <source>
        <dbReference type="ARBA" id="ARBA00007254"/>
    </source>
</evidence>
<gene>
    <name evidence="10" type="primary">mscL</name>
    <name evidence="11" type="ORF">MCC93_27010</name>
</gene>
<name>A0A0C1GGR9_9NEIS</name>
<proteinExistence type="inferred from homology"/>
<accession>A0A0C1GGR9</accession>
<comment type="function">
    <text evidence="10">Channel that opens in response to stretch forces in the membrane lipid bilayer. May participate in the regulation of osmotic pressure changes within the cell.</text>
</comment>
<dbReference type="NCBIfam" id="TIGR00220">
    <property type="entry name" value="mscL"/>
    <property type="match status" value="1"/>
</dbReference>